<protein>
    <submittedName>
        <fullName evidence="2">Uncharacterized protein</fullName>
    </submittedName>
</protein>
<evidence type="ECO:0000313" key="2">
    <source>
        <dbReference type="EMBL" id="WOE74769.1"/>
    </source>
</evidence>
<feature type="compositionally biased region" description="Basic and acidic residues" evidence="1">
    <location>
        <begin position="114"/>
        <end position="125"/>
    </location>
</feature>
<reference evidence="2 3" key="1">
    <citation type="submission" date="2023-10" db="EMBL/GenBank/DDBJ databases">
        <title>Complete genome sequence of a Sphingomonadaceae bacterium.</title>
        <authorList>
            <person name="Yan C."/>
        </authorList>
    </citation>
    <scope>NUCLEOTIDE SEQUENCE [LARGE SCALE GENOMIC DNA]</scope>
    <source>
        <strain evidence="2 3">SCSIO 66989</strain>
    </source>
</reference>
<accession>A0AA97F5M5</accession>
<organism evidence="2 3">
    <name type="scientific">Alterisphingorhabdus coralli</name>
    <dbReference type="NCBI Taxonomy" id="3071408"/>
    <lineage>
        <taxon>Bacteria</taxon>
        <taxon>Pseudomonadati</taxon>
        <taxon>Pseudomonadota</taxon>
        <taxon>Alphaproteobacteria</taxon>
        <taxon>Sphingomonadales</taxon>
        <taxon>Sphingomonadaceae</taxon>
        <taxon>Alterisphingorhabdus (ex Yan et al. 2024)</taxon>
    </lineage>
</organism>
<dbReference type="AlphaFoldDB" id="A0AA97F5M5"/>
<evidence type="ECO:0000313" key="3">
    <source>
        <dbReference type="Proteomes" id="UP001302429"/>
    </source>
</evidence>
<gene>
    <name evidence="2" type="ORF">RB602_13105</name>
</gene>
<dbReference type="KEGG" id="acoa:RB602_13105"/>
<dbReference type="Proteomes" id="UP001302429">
    <property type="component" value="Chromosome"/>
</dbReference>
<sequence length="140" mass="16312">MNKRRASRKRILQVREKQMKLAIGNAAEAQHHENELKTNRDRLRKLCAQTYETQQCDMGRNLHAQMELGQRLLRAEDALEKALGDARQKLAEAERQRTAARIDREAAQKLMAQAKRESEDEEIRKQAMMPRAKGPKNRRP</sequence>
<keyword evidence="3" id="KW-1185">Reference proteome</keyword>
<evidence type="ECO:0000256" key="1">
    <source>
        <dbReference type="SAM" id="MobiDB-lite"/>
    </source>
</evidence>
<proteinExistence type="predicted"/>
<dbReference type="EMBL" id="CP136594">
    <property type="protein sequence ID" value="WOE74769.1"/>
    <property type="molecule type" value="Genomic_DNA"/>
</dbReference>
<dbReference type="RefSeq" id="WP_317081089.1">
    <property type="nucleotide sequence ID" value="NZ_CP136594.1"/>
</dbReference>
<feature type="region of interest" description="Disordered" evidence="1">
    <location>
        <begin position="108"/>
        <end position="140"/>
    </location>
</feature>
<name>A0AA97F5M5_9SPHN</name>